<feature type="modified residue" description="4-aspartylphosphate" evidence="1">
    <location>
        <position position="67"/>
    </location>
</feature>
<evidence type="ECO:0000313" key="3">
    <source>
        <dbReference type="EMBL" id="WNZ26410.1"/>
    </source>
</evidence>
<dbReference type="InterPro" id="IPR011006">
    <property type="entry name" value="CheY-like_superfamily"/>
</dbReference>
<dbReference type="PANTHER" id="PTHR44520:SF2">
    <property type="entry name" value="RESPONSE REGULATOR RCP1"/>
    <property type="match status" value="1"/>
</dbReference>
<proteinExistence type="predicted"/>
<keyword evidence="1" id="KW-0597">Phosphoprotein</keyword>
<evidence type="ECO:0000256" key="1">
    <source>
        <dbReference type="PROSITE-ProRule" id="PRU00169"/>
    </source>
</evidence>
<dbReference type="Pfam" id="PF00072">
    <property type="entry name" value="Response_reg"/>
    <property type="match status" value="1"/>
</dbReference>
<organism evidence="3">
    <name type="scientific">Leptolyngbya sp. NK1-12</name>
    <dbReference type="NCBI Taxonomy" id="2547451"/>
    <lineage>
        <taxon>Bacteria</taxon>
        <taxon>Bacillati</taxon>
        <taxon>Cyanobacteriota</taxon>
        <taxon>Cyanophyceae</taxon>
        <taxon>Leptolyngbyales</taxon>
        <taxon>Leptolyngbyaceae</taxon>
        <taxon>Leptolyngbya group</taxon>
        <taxon>Leptolyngbya</taxon>
    </lineage>
</organism>
<dbReference type="PANTHER" id="PTHR44520">
    <property type="entry name" value="RESPONSE REGULATOR RCP1-RELATED"/>
    <property type="match status" value="1"/>
</dbReference>
<dbReference type="PROSITE" id="PS50110">
    <property type="entry name" value="RESPONSE_REGULATORY"/>
    <property type="match status" value="1"/>
</dbReference>
<dbReference type="CDD" id="cd17557">
    <property type="entry name" value="REC_Rcp-like"/>
    <property type="match status" value="1"/>
</dbReference>
<dbReference type="Gene3D" id="3.40.50.2300">
    <property type="match status" value="1"/>
</dbReference>
<dbReference type="SUPFAM" id="SSF52172">
    <property type="entry name" value="CheY-like"/>
    <property type="match status" value="1"/>
</dbReference>
<name>A0AA96WJR6_9CYAN</name>
<dbReference type="EMBL" id="CP053586">
    <property type="protein sequence ID" value="WNZ26410.1"/>
    <property type="molecule type" value="Genomic_DNA"/>
</dbReference>
<sequence>MEEPAAEQLILIVEDNPDHIQTIQQTLAQTTLQPQIIAIGNGEQAMQFLRQQGDYASTRRPDLILLDLNLPGKDGRELLAELKADPQLRRIPVVVLTMSTEETDILNSYTLQGNCYVIKSSDLEQLAQIVKRIEEFWLEIVTLPGE</sequence>
<protein>
    <submittedName>
        <fullName evidence="3">Response regulator</fullName>
    </submittedName>
</protein>
<accession>A0AA96WJR6</accession>
<dbReference type="SMART" id="SM00448">
    <property type="entry name" value="REC"/>
    <property type="match status" value="1"/>
</dbReference>
<dbReference type="AlphaFoldDB" id="A0AA96WJR6"/>
<dbReference type="InterPro" id="IPR001789">
    <property type="entry name" value="Sig_transdc_resp-reg_receiver"/>
</dbReference>
<gene>
    <name evidence="3" type="ORF">HJG54_03395</name>
</gene>
<evidence type="ECO:0000259" key="2">
    <source>
        <dbReference type="PROSITE" id="PS50110"/>
    </source>
</evidence>
<reference evidence="3" key="1">
    <citation type="submission" date="2020-05" db="EMBL/GenBank/DDBJ databases">
        <authorList>
            <person name="Zhu T."/>
            <person name="Keshari N."/>
            <person name="Lu X."/>
        </authorList>
    </citation>
    <scope>NUCLEOTIDE SEQUENCE</scope>
    <source>
        <strain evidence="3">NK1-12</strain>
    </source>
</reference>
<dbReference type="GO" id="GO:0000160">
    <property type="term" value="P:phosphorelay signal transduction system"/>
    <property type="evidence" value="ECO:0007669"/>
    <property type="project" value="InterPro"/>
</dbReference>
<feature type="domain" description="Response regulatory" evidence="2">
    <location>
        <begin position="9"/>
        <end position="134"/>
    </location>
</feature>
<dbReference type="InterPro" id="IPR052893">
    <property type="entry name" value="TCS_response_regulator"/>
</dbReference>